<dbReference type="PANTHER" id="PTHR48048">
    <property type="entry name" value="GLYCOSYLTRANSFERASE"/>
    <property type="match status" value="1"/>
</dbReference>
<organism evidence="1">
    <name type="scientific">Oryza brachyantha</name>
    <name type="common">malo sina</name>
    <dbReference type="NCBI Taxonomy" id="4533"/>
    <lineage>
        <taxon>Eukaryota</taxon>
        <taxon>Viridiplantae</taxon>
        <taxon>Streptophyta</taxon>
        <taxon>Embryophyta</taxon>
        <taxon>Tracheophyta</taxon>
        <taxon>Spermatophyta</taxon>
        <taxon>Magnoliopsida</taxon>
        <taxon>Liliopsida</taxon>
        <taxon>Poales</taxon>
        <taxon>Poaceae</taxon>
        <taxon>BOP clade</taxon>
        <taxon>Oryzoideae</taxon>
        <taxon>Oryzeae</taxon>
        <taxon>Oryzinae</taxon>
        <taxon>Oryza</taxon>
    </lineage>
</organism>
<dbReference type="OMA" id="KSMSAWH"/>
<dbReference type="SUPFAM" id="SSF53756">
    <property type="entry name" value="UDP-Glycosyltransferase/glycogen phosphorylase"/>
    <property type="match status" value="1"/>
</dbReference>
<dbReference type="GO" id="GO:0035251">
    <property type="term" value="F:UDP-glucosyltransferase activity"/>
    <property type="evidence" value="ECO:0007669"/>
    <property type="project" value="InterPro"/>
</dbReference>
<dbReference type="HOGENOM" id="CLU_001724_3_3_1"/>
<accession>J3N3R7</accession>
<proteinExistence type="predicted"/>
<dbReference type="EnsemblPlants" id="OB10G21650.1">
    <property type="protein sequence ID" value="OB10G21650.1"/>
    <property type="gene ID" value="OB10G21650"/>
</dbReference>
<evidence type="ECO:0000313" key="2">
    <source>
        <dbReference type="Proteomes" id="UP000006038"/>
    </source>
</evidence>
<evidence type="ECO:0000313" key="1">
    <source>
        <dbReference type="EnsemblPlants" id="OB10G21650.1"/>
    </source>
</evidence>
<dbReference type="Proteomes" id="UP000006038">
    <property type="component" value="Chromosome 10"/>
</dbReference>
<dbReference type="AlphaFoldDB" id="J3N3R7"/>
<dbReference type="Gramene" id="OB10G21650.1">
    <property type="protein sequence ID" value="OB10G21650.1"/>
    <property type="gene ID" value="OB10G21650"/>
</dbReference>
<dbReference type="InterPro" id="IPR050481">
    <property type="entry name" value="UDP-glycosyltransf_plant"/>
</dbReference>
<keyword evidence="2" id="KW-1185">Reference proteome</keyword>
<dbReference type="STRING" id="4533.J3N3R7"/>
<reference evidence="1" key="2">
    <citation type="submission" date="2013-04" db="UniProtKB">
        <authorList>
            <consortium name="EnsemblPlants"/>
        </authorList>
    </citation>
    <scope>IDENTIFICATION</scope>
</reference>
<name>J3N3R7_ORYBR</name>
<sequence length="253" mass="27887">MKKTMVLYPGLAVSHFLPMMQLADELLGRGYAVAVALIDPAAHQQGAFTANHDCVVSSKKPAIRFHVLPRPRVERLRRPPPATTTDRGDFSLLGYLDLVKRHNRCLHGFLASMPLRDVHALVVDSLSVDALDVAQGLGVPGYVFHPGNAGAFAIFLQLSLIRREGRPSFRELGDTPLELPGLPSMPASHLWDELLEDPESEVYSAIMALGRKNSQYCSGILVNTFESLEPRVASALRGSRGPDIYRVHMSEYH</sequence>
<dbReference type="Gene3D" id="3.40.50.2000">
    <property type="entry name" value="Glycogen Phosphorylase B"/>
    <property type="match status" value="1"/>
</dbReference>
<dbReference type="PANTHER" id="PTHR48048:SF92">
    <property type="entry name" value="OS01G0869400 PROTEIN"/>
    <property type="match status" value="1"/>
</dbReference>
<protein>
    <submittedName>
        <fullName evidence="1">Uncharacterized protein</fullName>
    </submittedName>
</protein>
<dbReference type="eggNOG" id="KOG1192">
    <property type="taxonomic scope" value="Eukaryota"/>
</dbReference>
<reference evidence="1" key="1">
    <citation type="journal article" date="2013" name="Nat. Commun.">
        <title>Whole-genome sequencing of Oryza brachyantha reveals mechanisms underlying Oryza genome evolution.</title>
        <authorList>
            <person name="Chen J."/>
            <person name="Huang Q."/>
            <person name="Gao D."/>
            <person name="Wang J."/>
            <person name="Lang Y."/>
            <person name="Liu T."/>
            <person name="Li B."/>
            <person name="Bai Z."/>
            <person name="Luis Goicoechea J."/>
            <person name="Liang C."/>
            <person name="Chen C."/>
            <person name="Zhang W."/>
            <person name="Sun S."/>
            <person name="Liao Y."/>
            <person name="Zhang X."/>
            <person name="Yang L."/>
            <person name="Song C."/>
            <person name="Wang M."/>
            <person name="Shi J."/>
            <person name="Liu G."/>
            <person name="Liu J."/>
            <person name="Zhou H."/>
            <person name="Zhou W."/>
            <person name="Yu Q."/>
            <person name="An N."/>
            <person name="Chen Y."/>
            <person name="Cai Q."/>
            <person name="Wang B."/>
            <person name="Liu B."/>
            <person name="Min J."/>
            <person name="Huang Y."/>
            <person name="Wu H."/>
            <person name="Li Z."/>
            <person name="Zhang Y."/>
            <person name="Yin Y."/>
            <person name="Song W."/>
            <person name="Jiang J."/>
            <person name="Jackson S.A."/>
            <person name="Wing R.A."/>
            <person name="Wang J."/>
            <person name="Chen M."/>
        </authorList>
    </citation>
    <scope>NUCLEOTIDE SEQUENCE [LARGE SCALE GENOMIC DNA]</scope>
    <source>
        <strain evidence="1">cv. IRGC 101232</strain>
    </source>
</reference>